<evidence type="ECO:0000313" key="4">
    <source>
        <dbReference type="EMBL" id="OFC62365.1"/>
    </source>
</evidence>
<feature type="chain" id="PRO_5009209268" description="TraK C-terminal domain-containing protein" evidence="2">
    <location>
        <begin position="23"/>
        <end position="372"/>
    </location>
</feature>
<evidence type="ECO:0000256" key="1">
    <source>
        <dbReference type="SAM" id="MobiDB-lite"/>
    </source>
</evidence>
<sequence length="372" mass="40072">MRNRLVIALAVTSACSASTAFAAPAGQNPFDSGAQAQSSAYGFPQEPVPGASTMPPSPAFSSLGTVPPPQRPDIPTSPTSAPNPPAPPRFQTKLRHPVPPPLPQKNGGQGRLPTYMPPAQAITPPPVLGETTVAPPHLTAKQAEIGTQRVLSQTIEVHPNQTYSVTLSGLAPNVVETPFANPRLITTQPDLIKSIPHGHAIVLAIAPETPVGAYITGANPNDPLIAFSFIPKKVAPRNYRLEIPGFVDNRAPEAPAGKSYQERIVAVMRDAVSDRVPDGWMQTRRKLPILSAPVPLDISPVQMWTGNRWRLVEYRLTNQTTSNISLVENDFYQKGILAVSFYPYRKILPNGQTNVFILENAPESKRGLGAVW</sequence>
<dbReference type="InterPro" id="IPR055397">
    <property type="entry name" value="TraK_C"/>
</dbReference>
<dbReference type="AlphaFoldDB" id="A0A1E7Z173"/>
<organism evidence="4 5">
    <name type="scientific">Acidithiobacillus caldus</name>
    <dbReference type="NCBI Taxonomy" id="33059"/>
    <lineage>
        <taxon>Bacteria</taxon>
        <taxon>Pseudomonadati</taxon>
        <taxon>Pseudomonadota</taxon>
        <taxon>Acidithiobacillia</taxon>
        <taxon>Acidithiobacillales</taxon>
        <taxon>Acidithiobacillaceae</taxon>
        <taxon>Acidithiobacillus</taxon>
    </lineage>
</organism>
<keyword evidence="2" id="KW-0732">Signal</keyword>
<dbReference type="Pfam" id="PF23536">
    <property type="entry name" value="TraK_C"/>
    <property type="match status" value="1"/>
</dbReference>
<name>A0A1E7Z173_9PROT</name>
<evidence type="ECO:0000313" key="5">
    <source>
        <dbReference type="Proteomes" id="UP000175707"/>
    </source>
</evidence>
<proteinExistence type="predicted"/>
<evidence type="ECO:0000259" key="3">
    <source>
        <dbReference type="Pfam" id="PF23536"/>
    </source>
</evidence>
<protein>
    <recommendedName>
        <fullName evidence="3">TraK C-terminal domain-containing protein</fullName>
    </recommendedName>
</protein>
<accession>A0A1E7Z173</accession>
<evidence type="ECO:0000256" key="2">
    <source>
        <dbReference type="SAM" id="SignalP"/>
    </source>
</evidence>
<dbReference type="Proteomes" id="UP000175707">
    <property type="component" value="Unassembled WGS sequence"/>
</dbReference>
<feature type="region of interest" description="Disordered" evidence="1">
    <location>
        <begin position="23"/>
        <end position="108"/>
    </location>
</feature>
<comment type="caution">
    <text evidence="4">The sequence shown here is derived from an EMBL/GenBank/DDBJ whole genome shotgun (WGS) entry which is preliminary data.</text>
</comment>
<reference evidence="4 5" key="1">
    <citation type="submission" date="2016-06" db="EMBL/GenBank/DDBJ databases">
        <title>Gene turnover analysis identifies the evolutionary adaptation of the extremophile Acidithiobacillus caldus.</title>
        <authorList>
            <person name="Zhang X."/>
        </authorList>
    </citation>
    <scope>NUCLEOTIDE SEQUENCE [LARGE SCALE GENOMIC DNA]</scope>
    <source>
        <strain evidence="4 5">S1</strain>
    </source>
</reference>
<gene>
    <name evidence="4" type="ORF">BAE30_02260</name>
</gene>
<dbReference type="EMBL" id="LZYH01000254">
    <property type="protein sequence ID" value="OFC62365.1"/>
    <property type="molecule type" value="Genomic_DNA"/>
</dbReference>
<feature type="domain" description="TraK C-terminal" evidence="3">
    <location>
        <begin position="252"/>
        <end position="357"/>
    </location>
</feature>
<feature type="signal peptide" evidence="2">
    <location>
        <begin position="1"/>
        <end position="22"/>
    </location>
</feature>
<dbReference type="PROSITE" id="PS51257">
    <property type="entry name" value="PROKAR_LIPOPROTEIN"/>
    <property type="match status" value="1"/>
</dbReference>